<keyword evidence="2" id="KW-0812">Transmembrane</keyword>
<keyword evidence="2" id="KW-1133">Transmembrane helix</keyword>
<comment type="caution">
    <text evidence="3">The sequence shown here is derived from an EMBL/GenBank/DDBJ whole genome shotgun (WGS) entry which is preliminary data.</text>
</comment>
<feature type="region of interest" description="Disordered" evidence="1">
    <location>
        <begin position="445"/>
        <end position="475"/>
    </location>
</feature>
<accession>A0ABT1XLE2</accession>
<feature type="transmembrane region" description="Helical" evidence="2">
    <location>
        <begin position="20"/>
        <end position="48"/>
    </location>
</feature>
<feature type="compositionally biased region" description="Basic and acidic residues" evidence="1">
    <location>
        <begin position="629"/>
        <end position="642"/>
    </location>
</feature>
<dbReference type="RefSeq" id="WP_257594241.1">
    <property type="nucleotide sequence ID" value="NZ_JANKHH010000001.1"/>
</dbReference>
<evidence type="ECO:0000313" key="3">
    <source>
        <dbReference type="EMBL" id="MCR2832476.1"/>
    </source>
</evidence>
<dbReference type="Proteomes" id="UP001206067">
    <property type="component" value="Unassembled WGS sequence"/>
</dbReference>
<name>A0ABT1XLE2_9SPHN</name>
<feature type="region of interest" description="Disordered" evidence="1">
    <location>
        <begin position="566"/>
        <end position="648"/>
    </location>
</feature>
<keyword evidence="2" id="KW-0472">Membrane</keyword>
<protein>
    <recommendedName>
        <fullName evidence="5">DUF308 domain-containing protein</fullName>
    </recommendedName>
</protein>
<feature type="compositionally biased region" description="Basic and acidic residues" evidence="1">
    <location>
        <begin position="99"/>
        <end position="113"/>
    </location>
</feature>
<sequence length="648" mass="67213">MSTSKAKAANPASISAHPAFPAVVALWFAALLGLGCLVVPVVLFEMLFSATGIASLIPAAAPPLGPTARISIALVASLFGAGIGLFLARKVVGASGTAKEPRRRESVRDEHAEAANPKRPISAREELGSDSFDAAVGSFTANEPDRAPARLAGRRRALSVTDESERSEFLDHAPLPGGHAAFDPQDDREPFAGKTALDLGDFTESDGEHAEAETDDIFATLRLRMTEGNDSAQSAVSAIPDSAPAQTFAAEEPQQPAVDRPFEAAPASPAPTGASPDPHHEDLSAMNSSDQPAGVPSYNPLAGFAPHEQAAPEPAISAPSPAFAEPATAASIGHNSGLQGLGMVELVERFARALQSSQQSRHALKAPEQPFAAAAFAAPIPQAAQAVSPSQRAEPFAMPVSMTAQVAVQPHTSAPTFVAPQPVAMPAVPASEQPMVFRRQPAAATLGAAEPAPEQTSAAQAASTPVSAALPQSGQEIPRMPQALRAFAEHTEEPEDEGDTLDLSFPRLGTGLPPAGQPLRAADEVPAEDEYESEHGSYPSLLSMKGRFGSPQPFVRIEDEESAAVQEPVVVFPGQENRRAEPASDGPSRDALSTPTWPPAVATTMRPFDAPSEGSVAGARPASPANAGETERALREALEKLQRMSGAG</sequence>
<reference evidence="3 4" key="1">
    <citation type="submission" date="2022-08" db="EMBL/GenBank/DDBJ databases">
        <title>Polyphasic taxonomy analysis of Qipengyuania sp.RS5-5.</title>
        <authorList>
            <person name="Xamxidin M."/>
            <person name="Wu M."/>
        </authorList>
    </citation>
    <scope>NUCLEOTIDE SEQUENCE [LARGE SCALE GENOMIC DNA]</scope>
    <source>
        <strain evidence="3 4">RS5-5</strain>
    </source>
</reference>
<evidence type="ECO:0000313" key="4">
    <source>
        <dbReference type="Proteomes" id="UP001206067"/>
    </source>
</evidence>
<feature type="region of interest" description="Disordered" evidence="1">
    <location>
        <begin position="152"/>
        <end position="193"/>
    </location>
</feature>
<evidence type="ECO:0000256" key="2">
    <source>
        <dbReference type="SAM" id="Phobius"/>
    </source>
</evidence>
<evidence type="ECO:0008006" key="5">
    <source>
        <dbReference type="Google" id="ProtNLM"/>
    </source>
</evidence>
<gene>
    <name evidence="3" type="ORF">NSO95_00835</name>
</gene>
<feature type="compositionally biased region" description="Low complexity" evidence="1">
    <location>
        <begin position="445"/>
        <end position="469"/>
    </location>
</feature>
<organism evidence="3 4">
    <name type="scientific">Parerythrobacter lacustris</name>
    <dbReference type="NCBI Taxonomy" id="2969984"/>
    <lineage>
        <taxon>Bacteria</taxon>
        <taxon>Pseudomonadati</taxon>
        <taxon>Pseudomonadota</taxon>
        <taxon>Alphaproteobacteria</taxon>
        <taxon>Sphingomonadales</taxon>
        <taxon>Erythrobacteraceae</taxon>
        <taxon>Parerythrobacter</taxon>
    </lineage>
</organism>
<evidence type="ECO:0000256" key="1">
    <source>
        <dbReference type="SAM" id="MobiDB-lite"/>
    </source>
</evidence>
<feature type="region of interest" description="Disordered" evidence="1">
    <location>
        <begin position="97"/>
        <end position="126"/>
    </location>
</feature>
<keyword evidence="4" id="KW-1185">Reference proteome</keyword>
<feature type="compositionally biased region" description="Low complexity" evidence="1">
    <location>
        <begin position="264"/>
        <end position="276"/>
    </location>
</feature>
<proteinExistence type="predicted"/>
<dbReference type="EMBL" id="JANKHH010000001">
    <property type="protein sequence ID" value="MCR2832476.1"/>
    <property type="molecule type" value="Genomic_DNA"/>
</dbReference>
<feature type="region of interest" description="Disordered" evidence="1">
    <location>
        <begin position="232"/>
        <end position="299"/>
    </location>
</feature>